<dbReference type="AlphaFoldDB" id="A0AAD5SKG5"/>
<evidence type="ECO:0000313" key="1">
    <source>
        <dbReference type="EMBL" id="KAJ3057084.1"/>
    </source>
</evidence>
<organism evidence="1 2">
    <name type="scientific">Rhizophlyctis rosea</name>
    <dbReference type="NCBI Taxonomy" id="64517"/>
    <lineage>
        <taxon>Eukaryota</taxon>
        <taxon>Fungi</taxon>
        <taxon>Fungi incertae sedis</taxon>
        <taxon>Chytridiomycota</taxon>
        <taxon>Chytridiomycota incertae sedis</taxon>
        <taxon>Chytridiomycetes</taxon>
        <taxon>Rhizophlyctidales</taxon>
        <taxon>Rhizophlyctidaceae</taxon>
        <taxon>Rhizophlyctis</taxon>
    </lineage>
</organism>
<gene>
    <name evidence="1" type="ORF">HK097_000548</name>
</gene>
<dbReference type="EMBL" id="JADGJD010000011">
    <property type="protein sequence ID" value="KAJ3057084.1"/>
    <property type="molecule type" value="Genomic_DNA"/>
</dbReference>
<evidence type="ECO:0000313" key="2">
    <source>
        <dbReference type="Proteomes" id="UP001212841"/>
    </source>
</evidence>
<reference evidence="1" key="1">
    <citation type="submission" date="2020-05" db="EMBL/GenBank/DDBJ databases">
        <title>Phylogenomic resolution of chytrid fungi.</title>
        <authorList>
            <person name="Stajich J.E."/>
            <person name="Amses K."/>
            <person name="Simmons R."/>
            <person name="Seto K."/>
            <person name="Myers J."/>
            <person name="Bonds A."/>
            <person name="Quandt C.A."/>
            <person name="Barry K."/>
            <person name="Liu P."/>
            <person name="Grigoriev I."/>
            <person name="Longcore J.E."/>
            <person name="James T.Y."/>
        </authorList>
    </citation>
    <scope>NUCLEOTIDE SEQUENCE</scope>
    <source>
        <strain evidence="1">JEL0318</strain>
    </source>
</reference>
<dbReference type="Proteomes" id="UP001212841">
    <property type="component" value="Unassembled WGS sequence"/>
</dbReference>
<keyword evidence="2" id="KW-1185">Reference proteome</keyword>
<sequence>MFRSTSTQSASQELPFSASSLPIEVWTKIYRRILRSDLHKCDSSDILPLLTACRSSKSLLTSLPEYKYLRTVITRMKCTTYSTKHNLFTVAQYTEAPYRVSGKAVAILNHRSSRETDDGLRRDMVETELKSLRESRARFFGIDDGIKIYPDTLQADTCIKACYDLIQSEPAEDDNIADIRRSLKHLEAITFRHSTTHYLPAVPREHTTVLIAASRRVNSSDYASWFDKDCLWKGSAEYLYWLCKEGRDLEVPERRVNRKHHDTKEMRLLCKNFVKWYERRPCKKRISFKTDLWVPLHRMASWEDSENDSNHELEGDPDVVGNNGDVVLVDNSDDEFGEVSVHSDDDSQDSSDAADYFVDDVEEFGVDFDLADSWFVHS</sequence>
<name>A0AAD5SKG5_9FUNG</name>
<proteinExistence type="predicted"/>
<comment type="caution">
    <text evidence="1">The sequence shown here is derived from an EMBL/GenBank/DDBJ whole genome shotgun (WGS) entry which is preliminary data.</text>
</comment>
<evidence type="ECO:0008006" key="3">
    <source>
        <dbReference type="Google" id="ProtNLM"/>
    </source>
</evidence>
<protein>
    <recommendedName>
        <fullName evidence="3">F-box domain-containing protein</fullName>
    </recommendedName>
</protein>
<accession>A0AAD5SKG5</accession>